<proteinExistence type="predicted"/>
<feature type="region of interest" description="Disordered" evidence="1">
    <location>
        <begin position="287"/>
        <end position="314"/>
    </location>
</feature>
<gene>
    <name evidence="2" type="ORF">HPB52_021268</name>
</gene>
<dbReference type="Proteomes" id="UP000821837">
    <property type="component" value="Chromosome 3"/>
</dbReference>
<sequence>MMDPTRHSTSSCPNHDTNSQPDDNQFNSRLPADPSDLDKLTSASDEDDRGTNQVPQESEGPTEDQDPNWKLALSRRFRQKQNRRERERAAKQQQDGQAAAPNATRNISTGHHSVNPSAAVAVASPTATVSTVDTLTLGGKNYEFNAYVAAPEGTLCGVIHNIDPGTPPEELIANLQVRTQGVKVHSARMLGDTYTAVITFDGTMITRYVLYYKGEVACHPYKATRQVCKVCLQQGHRSDLCPNPTAPVCRKCGLLSPPTDHPCAPQCQICREGHLTGAKECRQQLKTIWQHPPPHQTKAPATYSERGSKPQRRP</sequence>
<feature type="compositionally biased region" description="Low complexity" evidence="1">
    <location>
        <begin position="91"/>
        <end position="100"/>
    </location>
</feature>
<evidence type="ECO:0000313" key="3">
    <source>
        <dbReference type="Proteomes" id="UP000821837"/>
    </source>
</evidence>
<protein>
    <submittedName>
        <fullName evidence="2">Uncharacterized protein</fullName>
    </submittedName>
</protein>
<accession>A0A9D4Q377</accession>
<feature type="region of interest" description="Disordered" evidence="1">
    <location>
        <begin position="1"/>
        <end position="112"/>
    </location>
</feature>
<name>A0A9D4Q377_RHISA</name>
<dbReference type="VEuPathDB" id="VectorBase:RSAN_031980"/>
<feature type="compositionally biased region" description="Polar residues" evidence="1">
    <location>
        <begin position="103"/>
        <end position="112"/>
    </location>
</feature>
<organism evidence="2 3">
    <name type="scientific">Rhipicephalus sanguineus</name>
    <name type="common">Brown dog tick</name>
    <name type="synonym">Ixodes sanguineus</name>
    <dbReference type="NCBI Taxonomy" id="34632"/>
    <lineage>
        <taxon>Eukaryota</taxon>
        <taxon>Metazoa</taxon>
        <taxon>Ecdysozoa</taxon>
        <taxon>Arthropoda</taxon>
        <taxon>Chelicerata</taxon>
        <taxon>Arachnida</taxon>
        <taxon>Acari</taxon>
        <taxon>Parasitiformes</taxon>
        <taxon>Ixodida</taxon>
        <taxon>Ixodoidea</taxon>
        <taxon>Ixodidae</taxon>
        <taxon>Rhipicephalinae</taxon>
        <taxon>Rhipicephalus</taxon>
        <taxon>Rhipicephalus</taxon>
    </lineage>
</organism>
<keyword evidence="3" id="KW-1185">Reference proteome</keyword>
<reference evidence="2" key="1">
    <citation type="journal article" date="2020" name="Cell">
        <title>Large-Scale Comparative Analyses of Tick Genomes Elucidate Their Genetic Diversity and Vector Capacities.</title>
        <authorList>
            <consortium name="Tick Genome and Microbiome Consortium (TIGMIC)"/>
            <person name="Jia N."/>
            <person name="Wang J."/>
            <person name="Shi W."/>
            <person name="Du L."/>
            <person name="Sun Y."/>
            <person name="Zhan W."/>
            <person name="Jiang J.F."/>
            <person name="Wang Q."/>
            <person name="Zhang B."/>
            <person name="Ji P."/>
            <person name="Bell-Sakyi L."/>
            <person name="Cui X.M."/>
            <person name="Yuan T.T."/>
            <person name="Jiang B.G."/>
            <person name="Yang W.F."/>
            <person name="Lam T.T."/>
            <person name="Chang Q.C."/>
            <person name="Ding S.J."/>
            <person name="Wang X.J."/>
            <person name="Zhu J.G."/>
            <person name="Ruan X.D."/>
            <person name="Zhao L."/>
            <person name="Wei J.T."/>
            <person name="Ye R.Z."/>
            <person name="Que T.C."/>
            <person name="Du C.H."/>
            <person name="Zhou Y.H."/>
            <person name="Cheng J.X."/>
            <person name="Dai P.F."/>
            <person name="Guo W.B."/>
            <person name="Han X.H."/>
            <person name="Huang E.J."/>
            <person name="Li L.F."/>
            <person name="Wei W."/>
            <person name="Gao Y.C."/>
            <person name="Liu J.Z."/>
            <person name="Shao H.Z."/>
            <person name="Wang X."/>
            <person name="Wang C.C."/>
            <person name="Yang T.C."/>
            <person name="Huo Q.B."/>
            <person name="Li W."/>
            <person name="Chen H.Y."/>
            <person name="Chen S.E."/>
            <person name="Zhou L.G."/>
            <person name="Ni X.B."/>
            <person name="Tian J.H."/>
            <person name="Sheng Y."/>
            <person name="Liu T."/>
            <person name="Pan Y.S."/>
            <person name="Xia L.Y."/>
            <person name="Li J."/>
            <person name="Zhao F."/>
            <person name="Cao W.C."/>
        </authorList>
    </citation>
    <scope>NUCLEOTIDE SEQUENCE</scope>
    <source>
        <strain evidence="2">Rsan-2018</strain>
    </source>
</reference>
<evidence type="ECO:0000256" key="1">
    <source>
        <dbReference type="SAM" id="MobiDB-lite"/>
    </source>
</evidence>
<evidence type="ECO:0000313" key="2">
    <source>
        <dbReference type="EMBL" id="KAH7963501.1"/>
    </source>
</evidence>
<dbReference type="AlphaFoldDB" id="A0A9D4Q377"/>
<feature type="compositionally biased region" description="Polar residues" evidence="1">
    <location>
        <begin position="7"/>
        <end position="28"/>
    </location>
</feature>
<comment type="caution">
    <text evidence="2">The sequence shown here is derived from an EMBL/GenBank/DDBJ whole genome shotgun (WGS) entry which is preliminary data.</text>
</comment>
<dbReference type="EMBL" id="JABSTV010001249">
    <property type="protein sequence ID" value="KAH7963501.1"/>
    <property type="molecule type" value="Genomic_DNA"/>
</dbReference>
<reference evidence="2" key="2">
    <citation type="submission" date="2021-09" db="EMBL/GenBank/DDBJ databases">
        <authorList>
            <person name="Jia N."/>
            <person name="Wang J."/>
            <person name="Shi W."/>
            <person name="Du L."/>
            <person name="Sun Y."/>
            <person name="Zhan W."/>
            <person name="Jiang J."/>
            <person name="Wang Q."/>
            <person name="Zhang B."/>
            <person name="Ji P."/>
            <person name="Sakyi L.B."/>
            <person name="Cui X."/>
            <person name="Yuan T."/>
            <person name="Jiang B."/>
            <person name="Yang W."/>
            <person name="Lam T.T.-Y."/>
            <person name="Chang Q."/>
            <person name="Ding S."/>
            <person name="Wang X."/>
            <person name="Zhu J."/>
            <person name="Ruan X."/>
            <person name="Zhao L."/>
            <person name="Wei J."/>
            <person name="Que T."/>
            <person name="Du C."/>
            <person name="Cheng J."/>
            <person name="Dai P."/>
            <person name="Han X."/>
            <person name="Huang E."/>
            <person name="Gao Y."/>
            <person name="Liu J."/>
            <person name="Shao H."/>
            <person name="Ye R."/>
            <person name="Li L."/>
            <person name="Wei W."/>
            <person name="Wang X."/>
            <person name="Wang C."/>
            <person name="Huo Q."/>
            <person name="Li W."/>
            <person name="Guo W."/>
            <person name="Chen H."/>
            <person name="Chen S."/>
            <person name="Zhou L."/>
            <person name="Zhou L."/>
            <person name="Ni X."/>
            <person name="Tian J."/>
            <person name="Zhou Y."/>
            <person name="Sheng Y."/>
            <person name="Liu T."/>
            <person name="Pan Y."/>
            <person name="Xia L."/>
            <person name="Li J."/>
            <person name="Zhao F."/>
            <person name="Cao W."/>
        </authorList>
    </citation>
    <scope>NUCLEOTIDE SEQUENCE</scope>
    <source>
        <strain evidence="2">Rsan-2018</strain>
        <tissue evidence="2">Larvae</tissue>
    </source>
</reference>